<dbReference type="EMBL" id="QSQU01000021">
    <property type="protein sequence ID" value="RGK60631.1"/>
    <property type="molecule type" value="Genomic_DNA"/>
</dbReference>
<dbReference type="PANTHER" id="PTHR45661:SF3">
    <property type="entry name" value="IG-LIKE DOMAIN-CONTAINING PROTEIN"/>
    <property type="match status" value="1"/>
</dbReference>
<dbReference type="PANTHER" id="PTHR45661">
    <property type="entry name" value="SURFACE ANTIGEN"/>
    <property type="match status" value="1"/>
</dbReference>
<dbReference type="InterPro" id="IPR024361">
    <property type="entry name" value="BACON"/>
</dbReference>
<name>A0A3E4NBU3_9BACE</name>
<feature type="domain" description="DUF4988" evidence="3">
    <location>
        <begin position="29"/>
        <end position="237"/>
    </location>
</feature>
<gene>
    <name evidence="4" type="ORF">DXD03_15045</name>
</gene>
<reference evidence="4 5" key="1">
    <citation type="submission" date="2018-08" db="EMBL/GenBank/DDBJ databases">
        <title>A genome reference for cultivated species of the human gut microbiota.</title>
        <authorList>
            <person name="Zou Y."/>
            <person name="Xue W."/>
            <person name="Luo G."/>
        </authorList>
    </citation>
    <scope>NUCLEOTIDE SEQUENCE [LARGE SCALE GENOMIC DNA]</scope>
    <source>
        <strain evidence="4 5">TF10-34</strain>
    </source>
</reference>
<dbReference type="InterPro" id="IPR026906">
    <property type="entry name" value="LRR_5"/>
</dbReference>
<dbReference type="InterPro" id="IPR053139">
    <property type="entry name" value="Surface_bspA-like"/>
</dbReference>
<organism evidence="4 5">
    <name type="scientific">Bacteroides xylanisolvens</name>
    <dbReference type="NCBI Taxonomy" id="371601"/>
    <lineage>
        <taxon>Bacteria</taxon>
        <taxon>Pseudomonadati</taxon>
        <taxon>Bacteroidota</taxon>
        <taxon>Bacteroidia</taxon>
        <taxon>Bacteroidales</taxon>
        <taxon>Bacteroidaceae</taxon>
        <taxon>Bacteroides</taxon>
    </lineage>
</organism>
<dbReference type="Pfam" id="PF16378">
    <property type="entry name" value="DUF4988"/>
    <property type="match status" value="2"/>
</dbReference>
<dbReference type="InterPro" id="IPR032149">
    <property type="entry name" value="DUF4988"/>
</dbReference>
<dbReference type="AlphaFoldDB" id="A0A3E4NBU3"/>
<evidence type="ECO:0000313" key="5">
    <source>
        <dbReference type="Proteomes" id="UP000261210"/>
    </source>
</evidence>
<dbReference type="InterPro" id="IPR032675">
    <property type="entry name" value="LRR_dom_sf"/>
</dbReference>
<keyword evidence="2" id="KW-0732">Signal</keyword>
<evidence type="ECO:0000259" key="3">
    <source>
        <dbReference type="Pfam" id="PF16378"/>
    </source>
</evidence>
<dbReference type="Pfam" id="PF13306">
    <property type="entry name" value="LRR_5"/>
    <property type="match status" value="2"/>
</dbReference>
<sequence length="1012" mass="109647">MMKKTVFFFLMIAALSTSFYSCKTNTDDLWDSIHQLDGRVTLLEELCKQMNGNIGALQTLLQALQSNVSITKVNPVTEGGKTVGYTISFSKGDPITIYHGEKGDKGDTGIAGKDGVTPVVGVRRDTDNVYYWTLNGEWLIDDAGNKVKAVGEDGKDGENGIDGKPGMDGITPQLKIENGRWWLSMNNGSTWSNIGQATGDTGKDGVDGDDMFSDIDYTSSQDFVTFTLSNGTVIKLPTWYAFGELQSLCEQMNTDISSIQSIIEALQQKDGITNVVPLNDNGKVIGYKLYFEKREPITIYHGKDGADGNDGQDGSDGKDGVTPVVGVKQDTDGIYYWTLNSDWMKDDNGNKIKAQGVDGSDGQDGTDGTNGVTPQLKIEEDGYWYISYDNGSNWTKLGKATGADGTSGDAFFKNVTEDDDYVYLEMQAGNIISVPKHKKLSITFNETEDIRVLANQTYPIQYAITGATDKTVLKALAQDGFRAVVKSLGNASGVIEVTTPGTILSSEVLVFVSDGEERTIMRSINFVEGVINITDRSYTVPYTGGTVSVQLSTNIDYTIEIPEADKTWISIAPTSRAIMRDETITFNVQHNNNTQLRYSIIKLVDKLGVTSETIQITQRGGSSQDIYVATAGTLEQQINSEDAKILEELKITGHLNTFDYEFLKTMPNLKTVDLSELSDTSIPASAFNNSLVPTVLLPLNLKTISDRAFYNSSITSIYIPQTVESIGQYAFANTLKLTGNIVIPSKTATIGERAFEYSAFNGTLILEEGVQSIGTAAFAGCSKVTGDLVIPNSVTSMKGSAFQSSTFTGSLSIGNALTDIPAYAFHGCSSFKGKITIGGNVKSIDDHAFEGCAGLTGNLVIPNKVETIGIYAFYACIGFDGYLSIGNSMKSIGKCAFVGEEKIGKGTVPSTVGPDKEYARCSWTPIFNKVYCKAIESPTLGIENLFDGYKNVSVYIVFGTSHTVKYGGGPMYIPEPTMCNENYPQYLFIPINASGYGKNGWGGFEIKSEVEF</sequence>
<dbReference type="PROSITE" id="PS51257">
    <property type="entry name" value="PROKAR_LIPOPROTEIN"/>
    <property type="match status" value="1"/>
</dbReference>
<dbReference type="Gene3D" id="2.60.40.10">
    <property type="entry name" value="Immunoglobulins"/>
    <property type="match status" value="1"/>
</dbReference>
<evidence type="ECO:0000313" key="4">
    <source>
        <dbReference type="EMBL" id="RGK60631.1"/>
    </source>
</evidence>
<evidence type="ECO:0000256" key="2">
    <source>
        <dbReference type="SAM" id="SignalP"/>
    </source>
</evidence>
<dbReference type="InterPro" id="IPR013783">
    <property type="entry name" value="Ig-like_fold"/>
</dbReference>
<feature type="region of interest" description="Disordered" evidence="1">
    <location>
        <begin position="351"/>
        <end position="373"/>
    </location>
</feature>
<protein>
    <recommendedName>
        <fullName evidence="3">DUF4988 domain-containing protein</fullName>
    </recommendedName>
</protein>
<dbReference type="Gene3D" id="3.80.10.10">
    <property type="entry name" value="Ribonuclease Inhibitor"/>
    <property type="match status" value="2"/>
</dbReference>
<dbReference type="RefSeq" id="WP_008017561.1">
    <property type="nucleotide sequence ID" value="NZ_CABKPA010000035.1"/>
</dbReference>
<comment type="caution">
    <text evidence="4">The sequence shown here is derived from an EMBL/GenBank/DDBJ whole genome shotgun (WGS) entry which is preliminary data.</text>
</comment>
<feature type="chain" id="PRO_5017629263" description="DUF4988 domain-containing protein" evidence="2">
    <location>
        <begin position="24"/>
        <end position="1012"/>
    </location>
</feature>
<dbReference type="CDD" id="cd14948">
    <property type="entry name" value="BACON"/>
    <property type="match status" value="1"/>
</dbReference>
<proteinExistence type="predicted"/>
<feature type="domain" description="DUF4988" evidence="3">
    <location>
        <begin position="250"/>
        <end position="435"/>
    </location>
</feature>
<feature type="signal peptide" evidence="2">
    <location>
        <begin position="1"/>
        <end position="23"/>
    </location>
</feature>
<evidence type="ECO:0000256" key="1">
    <source>
        <dbReference type="SAM" id="MobiDB-lite"/>
    </source>
</evidence>
<dbReference type="Proteomes" id="UP000261210">
    <property type="component" value="Unassembled WGS sequence"/>
</dbReference>
<dbReference type="SUPFAM" id="SSF52058">
    <property type="entry name" value="L domain-like"/>
    <property type="match status" value="1"/>
</dbReference>
<accession>A0A3E4NBU3</accession>
<feature type="region of interest" description="Disordered" evidence="1">
    <location>
        <begin position="302"/>
        <end position="322"/>
    </location>
</feature>